<dbReference type="InterPro" id="IPR036259">
    <property type="entry name" value="MFS_trans_sf"/>
</dbReference>
<feature type="transmembrane region" description="Helical" evidence="6">
    <location>
        <begin position="539"/>
        <end position="556"/>
    </location>
</feature>
<feature type="transmembrane region" description="Helical" evidence="6">
    <location>
        <begin position="151"/>
        <end position="168"/>
    </location>
</feature>
<comment type="caution">
    <text evidence="7">The sequence shown here is derived from an EMBL/GenBank/DDBJ whole genome shotgun (WGS) entry which is preliminary data.</text>
</comment>
<feature type="transmembrane region" description="Helical" evidence="6">
    <location>
        <begin position="60"/>
        <end position="79"/>
    </location>
</feature>
<feature type="transmembrane region" description="Helical" evidence="6">
    <location>
        <begin position="506"/>
        <end position="527"/>
    </location>
</feature>
<name>A0AAE1I6N4_9HYPO</name>
<dbReference type="PANTHER" id="PTHR19432">
    <property type="entry name" value="SUGAR TRANSPORTER"/>
    <property type="match status" value="1"/>
</dbReference>
<feature type="transmembrane region" description="Helical" evidence="6">
    <location>
        <begin position="338"/>
        <end position="361"/>
    </location>
</feature>
<evidence type="ECO:0000256" key="2">
    <source>
        <dbReference type="ARBA" id="ARBA00022448"/>
    </source>
</evidence>
<dbReference type="GO" id="GO:0008506">
    <property type="term" value="F:sucrose:proton symporter activity"/>
    <property type="evidence" value="ECO:0007669"/>
    <property type="project" value="TreeGrafter"/>
</dbReference>
<dbReference type="GeneID" id="87924262"/>
<feature type="transmembrane region" description="Helical" evidence="6">
    <location>
        <begin position="100"/>
        <end position="118"/>
    </location>
</feature>
<feature type="transmembrane region" description="Helical" evidence="6">
    <location>
        <begin position="389"/>
        <end position="407"/>
    </location>
</feature>
<feature type="transmembrane region" description="Helical" evidence="6">
    <location>
        <begin position="229"/>
        <end position="251"/>
    </location>
</feature>
<evidence type="ECO:0000313" key="8">
    <source>
        <dbReference type="Proteomes" id="UP001273209"/>
    </source>
</evidence>
<dbReference type="Proteomes" id="UP001273209">
    <property type="component" value="Unassembled WGS sequence"/>
</dbReference>
<dbReference type="Gene3D" id="1.20.1250.20">
    <property type="entry name" value="MFS general substrate transporter like domains"/>
    <property type="match status" value="1"/>
</dbReference>
<evidence type="ECO:0000256" key="5">
    <source>
        <dbReference type="ARBA" id="ARBA00023136"/>
    </source>
</evidence>
<gene>
    <name evidence="7" type="ORF">Triagg1_9403</name>
</gene>
<evidence type="ECO:0000256" key="3">
    <source>
        <dbReference type="ARBA" id="ARBA00022692"/>
    </source>
</evidence>
<comment type="subcellular location">
    <subcellularLocation>
        <location evidence="1">Membrane</location>
        <topology evidence="1">Multi-pass membrane protein</topology>
    </subcellularLocation>
</comment>
<keyword evidence="2" id="KW-0813">Transport</keyword>
<feature type="transmembrane region" description="Helical" evidence="6">
    <location>
        <begin position="413"/>
        <end position="435"/>
    </location>
</feature>
<dbReference type="GO" id="GO:0005886">
    <property type="term" value="C:plasma membrane"/>
    <property type="evidence" value="ECO:0007669"/>
    <property type="project" value="TreeGrafter"/>
</dbReference>
<dbReference type="SUPFAM" id="SSF103473">
    <property type="entry name" value="MFS general substrate transporter"/>
    <property type="match status" value="1"/>
</dbReference>
<protein>
    <recommendedName>
        <fullName evidence="9">General alpha-glucoside permease</fullName>
    </recommendedName>
</protein>
<keyword evidence="8" id="KW-1185">Reference proteome</keyword>
<keyword evidence="5 6" id="KW-0472">Membrane</keyword>
<dbReference type="RefSeq" id="XP_062751697.1">
    <property type="nucleotide sequence ID" value="XM_062904357.1"/>
</dbReference>
<dbReference type="EMBL" id="JAWRVG010000052">
    <property type="protein sequence ID" value="KAK4063526.1"/>
    <property type="molecule type" value="Genomic_DNA"/>
</dbReference>
<keyword evidence="3 6" id="KW-0812">Transmembrane</keyword>
<accession>A0AAE1I6N4</accession>
<evidence type="ECO:0000256" key="4">
    <source>
        <dbReference type="ARBA" id="ARBA00022989"/>
    </source>
</evidence>
<reference evidence="7" key="1">
    <citation type="submission" date="2023-11" db="EMBL/GenBank/DDBJ databases">
        <title>The genome sequences of three competitors of mushroom-forming fungi.</title>
        <authorList>
            <person name="Beijen E."/>
            <person name="Ohm R.A."/>
        </authorList>
    </citation>
    <scope>NUCLEOTIDE SEQUENCE</scope>
    <source>
        <strain evidence="7">CBS 100526</strain>
    </source>
</reference>
<feature type="transmembrane region" description="Helical" evidence="6">
    <location>
        <begin position="189"/>
        <end position="209"/>
    </location>
</feature>
<feature type="transmembrane region" description="Helical" evidence="6">
    <location>
        <begin position="27"/>
        <end position="48"/>
    </location>
</feature>
<keyword evidence="4 6" id="KW-1133">Transmembrane helix</keyword>
<evidence type="ECO:0000256" key="1">
    <source>
        <dbReference type="ARBA" id="ARBA00004141"/>
    </source>
</evidence>
<dbReference type="AlphaFoldDB" id="A0AAE1I6N4"/>
<sequence>MQLDQLRFRTGSEIQVSKPSFPPTRSLLFLILLSAGIGGLQGVFALIFSNGSAHLGDLGLSKAAQTLVWITLPLAGMTVQPYCGIRSDQCLSSWGRRRPFIASGAIVAVVSLLGLASTERLAAAVVRLSARGCSPTDACSKEEPAKAAADSLAAVMSVFFIMALSIALQPLQGGLRALMVDMCPRAQQPAATAVAGAVVSASNILCYAVGFVDLPRISLLRALGGDSQFAILCIITSVTLAVSVGLTCLGVRERSATLGDDGLSAAARGTRNTVRAQLWYLRTSFPRLPRQVQQVFKVQFFSWIGWFPFLFYATTYLRETYKNETPAVQRLDRGFQARAAKVGSLGLMLFALVAFVAGAFLSTAHKHANRGGQVIGSTLTGLTRSLRRMWIASQVLFAVCMFATAFTPSLRGVYVLVSLSGISWAVTIWAPFALISTHIVHDTGRRSGETMYSQPLMRDEEESLIEDYEQQNLMVGEKEEDDRHVYGGEADDVYERRPGVIMGLHNVAIAAPQIAAAASCSLIFWILEGSSQDSVGWTLRFGGLAALGAAIMASGIQEEVSEFPLKKLTRCIAGTG</sequence>
<proteinExistence type="predicted"/>
<evidence type="ECO:0000256" key="6">
    <source>
        <dbReference type="SAM" id="Phobius"/>
    </source>
</evidence>
<organism evidence="7 8">
    <name type="scientific">Trichoderma aggressivum f. europaeum</name>
    <dbReference type="NCBI Taxonomy" id="173218"/>
    <lineage>
        <taxon>Eukaryota</taxon>
        <taxon>Fungi</taxon>
        <taxon>Dikarya</taxon>
        <taxon>Ascomycota</taxon>
        <taxon>Pezizomycotina</taxon>
        <taxon>Sordariomycetes</taxon>
        <taxon>Hypocreomycetidae</taxon>
        <taxon>Hypocreales</taxon>
        <taxon>Hypocreaceae</taxon>
        <taxon>Trichoderma</taxon>
    </lineage>
</organism>
<feature type="transmembrane region" description="Helical" evidence="6">
    <location>
        <begin position="300"/>
        <end position="318"/>
    </location>
</feature>
<evidence type="ECO:0008006" key="9">
    <source>
        <dbReference type="Google" id="ProtNLM"/>
    </source>
</evidence>
<evidence type="ECO:0000313" key="7">
    <source>
        <dbReference type="EMBL" id="KAK4063526.1"/>
    </source>
</evidence>
<dbReference type="PANTHER" id="PTHR19432:SF35">
    <property type="entry name" value="SOLUTE CARRIER FAMILY 45 MEMBER 3 ISOFORM X1"/>
    <property type="match status" value="1"/>
</dbReference>